<dbReference type="InterPro" id="IPR026444">
    <property type="entry name" value="Secre_tail"/>
</dbReference>
<keyword evidence="3" id="KW-0472">Membrane</keyword>
<dbReference type="PROSITE" id="PS50093">
    <property type="entry name" value="PKD"/>
    <property type="match status" value="1"/>
</dbReference>
<dbReference type="InterPro" id="IPR001791">
    <property type="entry name" value="Laminin_G"/>
</dbReference>
<evidence type="ECO:0000256" key="2">
    <source>
        <dbReference type="ARBA" id="ARBA00023157"/>
    </source>
</evidence>
<dbReference type="InterPro" id="IPR013320">
    <property type="entry name" value="ConA-like_dom_sf"/>
</dbReference>
<dbReference type="InterPro" id="IPR000601">
    <property type="entry name" value="PKD_dom"/>
</dbReference>
<keyword evidence="2" id="KW-1015">Disulfide bond</keyword>
<dbReference type="SMART" id="SM00282">
    <property type="entry name" value="LamG"/>
    <property type="match status" value="1"/>
</dbReference>
<dbReference type="InterPro" id="IPR006558">
    <property type="entry name" value="LamG-like"/>
</dbReference>
<protein>
    <submittedName>
        <fullName evidence="5">T9SS type A sorting domain-containing protein</fullName>
    </submittedName>
</protein>
<evidence type="ECO:0000259" key="4">
    <source>
        <dbReference type="PROSITE" id="PS50093"/>
    </source>
</evidence>
<dbReference type="SUPFAM" id="SSF49299">
    <property type="entry name" value="PKD domain"/>
    <property type="match status" value="1"/>
</dbReference>
<dbReference type="InterPro" id="IPR013783">
    <property type="entry name" value="Ig-like_fold"/>
</dbReference>
<keyword evidence="3" id="KW-1133">Transmembrane helix</keyword>
<comment type="caution">
    <text evidence="5">The sequence shown here is derived from an EMBL/GenBank/DDBJ whole genome shotgun (WGS) entry which is preliminary data.</text>
</comment>
<dbReference type="PANTHER" id="PTHR24273:SF32">
    <property type="entry name" value="HYALIN"/>
    <property type="match status" value="1"/>
</dbReference>
<dbReference type="Proteomes" id="UP001139226">
    <property type="component" value="Unassembled WGS sequence"/>
</dbReference>
<evidence type="ECO:0000313" key="5">
    <source>
        <dbReference type="EMBL" id="MCH4821721.1"/>
    </source>
</evidence>
<dbReference type="Gene3D" id="2.60.40.740">
    <property type="match status" value="2"/>
</dbReference>
<dbReference type="NCBIfam" id="TIGR04183">
    <property type="entry name" value="Por_Secre_tail"/>
    <property type="match status" value="1"/>
</dbReference>
<dbReference type="PANTHER" id="PTHR24273">
    <property type="entry name" value="FI04643P-RELATED"/>
    <property type="match status" value="1"/>
</dbReference>
<dbReference type="RefSeq" id="WP_240711853.1">
    <property type="nucleotide sequence ID" value="NZ_JAKVTV010000001.1"/>
</dbReference>
<feature type="domain" description="PKD" evidence="4">
    <location>
        <begin position="1020"/>
        <end position="1063"/>
    </location>
</feature>
<keyword evidence="6" id="KW-1185">Reference proteome</keyword>
<feature type="transmembrane region" description="Helical" evidence="3">
    <location>
        <begin position="12"/>
        <end position="33"/>
    </location>
</feature>
<name>A0A9X1V136_9FLAO</name>
<dbReference type="GO" id="GO:0005975">
    <property type="term" value="P:carbohydrate metabolic process"/>
    <property type="evidence" value="ECO:0007669"/>
    <property type="project" value="UniProtKB-ARBA"/>
</dbReference>
<keyword evidence="3" id="KW-0812">Transmembrane</keyword>
<evidence type="ECO:0000313" key="6">
    <source>
        <dbReference type="Proteomes" id="UP001139226"/>
    </source>
</evidence>
<dbReference type="Gene3D" id="2.60.120.200">
    <property type="match status" value="1"/>
</dbReference>
<dbReference type="GO" id="GO:0004553">
    <property type="term" value="F:hydrolase activity, hydrolyzing O-glycosyl compounds"/>
    <property type="evidence" value="ECO:0007669"/>
    <property type="project" value="UniProtKB-ARBA"/>
</dbReference>
<dbReference type="InterPro" id="IPR025667">
    <property type="entry name" value="SprB_repeat"/>
</dbReference>
<evidence type="ECO:0000256" key="1">
    <source>
        <dbReference type="ARBA" id="ARBA00022729"/>
    </source>
</evidence>
<dbReference type="Gene3D" id="2.60.40.10">
    <property type="entry name" value="Immunoglobulins"/>
    <property type="match status" value="4"/>
</dbReference>
<keyword evidence="1" id="KW-0732">Signal</keyword>
<gene>
    <name evidence="5" type="ORF">ML462_00925</name>
</gene>
<evidence type="ECO:0000256" key="3">
    <source>
        <dbReference type="SAM" id="Phobius"/>
    </source>
</evidence>
<dbReference type="Pfam" id="PF13573">
    <property type="entry name" value="SprB"/>
    <property type="match status" value="5"/>
</dbReference>
<dbReference type="SUPFAM" id="SSF49899">
    <property type="entry name" value="Concanavalin A-like lectins/glucanases"/>
    <property type="match status" value="1"/>
</dbReference>
<accession>A0A9X1V136</accession>
<reference evidence="5" key="1">
    <citation type="submission" date="2022-03" db="EMBL/GenBank/DDBJ databases">
        <title>Gramella crocea sp. nov., isolated from activated sludge of a seafood processing plant.</title>
        <authorList>
            <person name="Zhang X."/>
        </authorList>
    </citation>
    <scope>NUCLEOTIDE SEQUENCE</scope>
    <source>
        <strain evidence="5">YJ019</strain>
    </source>
</reference>
<dbReference type="SMART" id="SM00560">
    <property type="entry name" value="LamGL"/>
    <property type="match status" value="1"/>
</dbReference>
<organism evidence="5 6">
    <name type="scientific">Christiangramia lutea</name>
    <dbReference type="NCBI Taxonomy" id="1607951"/>
    <lineage>
        <taxon>Bacteria</taxon>
        <taxon>Pseudomonadati</taxon>
        <taxon>Bacteroidota</taxon>
        <taxon>Flavobacteriia</taxon>
        <taxon>Flavobacteriales</taxon>
        <taxon>Flavobacteriaceae</taxon>
        <taxon>Christiangramia</taxon>
    </lineage>
</organism>
<dbReference type="InterPro" id="IPR035986">
    <property type="entry name" value="PKD_dom_sf"/>
</dbReference>
<dbReference type="EMBL" id="JAKVTV010000001">
    <property type="protein sequence ID" value="MCH4821721.1"/>
    <property type="molecule type" value="Genomic_DNA"/>
</dbReference>
<dbReference type="Pfam" id="PF13385">
    <property type="entry name" value="Laminin_G_3"/>
    <property type="match status" value="1"/>
</dbReference>
<proteinExistence type="predicted"/>
<sequence length="2340" mass="253123">MQNSTFGPRIQYVKAFFIIILTSFLWTGTDIYAQEITFISEDPTCSDASDGSIDISVSGGTTPYSYSWSGPNVNSVTTQDINNLIVGTYTITVTDASSSTAQKTITLNYDDNISPTAVARNLTIQLDNSGLASIAPSDIDNGSTDNCAIDFLSLNISDFSCNDVGANNVILTVTDVNNNTDTATATVTVEDNVNPVAITQDITVQLDNSGNVSIAEDAVNNGSTDACGGLTFDTNITDFDCNDVGPNTVTLTVTDENGNTDTATATVTVEDNINPVAITQDIVVQLDNSGNVSIAEDAVNNGSTDACGGLTFDTNITDFDCNDVGPNTVTLTVTDENGNTDAATATVTVEDNINPVAIPQDITVQLDNSGNVSIAEDAVNNGSTDACGGLTFDTNITDFDCNDVGPNTVTLTVIDENGNTDSATAIVTVEDNTAPTVITKNITIQLDSSGNASITEDAVNDGSSDICGGLIYDTDITEFDCSDVGDNTVTLTIIDANNNSETSTAIVTVEDDIIPVITAGGTITGTNDTGLCEAGMSIAPATATDNCNIGSPIGTRDDGLNLNDPYPVGTTIITWNVQDENGNVAESVTQTVIVEDNEAPALPDLEDITWGCEYTVETPVAIDNCEGEITGVPDRSTTFSSSGTIIWTFTDSKGNESQVQQEITIVPIVAEITFEDIECNGFDSGQASVEATGGVGVLQYEWAGLSGSGSTQDDLAPGDYSVTVTDANGCFETLDFSITEPDALEMTDPSSTPATCFDGSDGSITVGNMSGGTPPYQFSLDNDIFQSELTFEDLAAGNYTIFVTDANGCAMQKTVSVSQPELMGADLSKTNVTCYENTDGTITVSNPEGGSGNYRYSLDGTSWQDSNVFSDLAHGFYSVYIQDTSNPDCQIIINDNYEITRPENPLEATVTTTNTTEFGTPTGSATANPTGGTAGYTYEWRASGEATVIKNTKTANELPAGDYTVTITDSKGCSIEKTVTILEVLFAAISPKSICEGDTDTTRTSYYTVDGGTAQGGIGPYTYSWDFGTGSTLAPTSTTDGSEEFRVDYNDEGVRTISLKVTDEGTGNSKTFQIEQYIGTCFRNDCGSNDIDVTDFYIGDENGNEIGPLDCTSLVDKYLYLSFEGAPTRYSLYIEVKYVKQNVLFGGSPEALQGGGNYYCKEAIPDKARLFKIDNWSCGEEIKVQNVYLTFQNNIKRDCGYSQKPKCYGNNSDTQVNTPLVALAKPNEILCNGAETGTVNVTAAGGAFPYDYFLENVDTGAQFGYQSTGTFSNLPAGTYTATVRDSKNTTFETDPVTIEQPDETLSVVPTITTDIACYGGFAEVNAAATGGTPFTDGDGNPYYEYLWNDPEEQTTATATDLPAGNYTVTVIDANGCQVIADVEITEPEQLTVAETGDDQSFSCGYNSTILEANTPETGTGTWTIISGNGGNLTDPNDPNTGFTGSNDTYVLRWTIAHADGTCETYDELSVTFENECSTLDFDGLDDHVLLDDNYGFNSGSFSIEVWVKPKSVNGIRTILSKRDVSSLGSGGYDLIINNGAPTFRYGNSSVSTSSKVSTDRWYHIAVIYRNAKVLLFVDGIQVGNKNTSNPASITAPAVIGAMYDSGSPDTPKNYFHGWIEELRIWNTSLTDEQLRYMMNQRVDSNNGSVKGDVLPMDVPGNLLWSNLQGYYRMMADEINNGETPDISSSPLNGYLRNIETSQENTAPLPYISNANGSWRSKNSWLRPSVWDVPNAKGINNEYINWNIVRTNHDLNSGSEDIYLLGLLSESGEIEMTGNVNMTSGKGSGNGLTITHYLKLDGVIDLNGESQLVQIEGSELASQSSGYIEIDQQGTANSFNYNYWTPPVSLTGSTNNSGFKIDEILMDGTNATPQGINFNYQFHWADGNYSGNKRISTYWLYVFQGTADDYFQWQQISESEVIDPGIGYSMKGTQGYVPVSNKQNYTFRGKPNNGNISVSVGQDQNLLTGNPYPSAIDANLFIQENLSNFNGSIYYWDHFGPENSHYLEEYVGGYAVYNLSGGITSASSIDSRINDNNDRSNKDAPGKYIPVGQAFFINTIGVSNPQTVTYKNKYRAFVPESTGDSQFHSQEDLTTKKGENSNVYKKDSRFKIRLKFESPKGYHRQILATADGNSTNGFDLGYDAPLIENNLEDMYWLIDETEFVIQAVPNFNLDQVLPFGIKVSEPGEYKIKIDKLENIYPEFNVYLFDKKTEEYFNIAKEDYTTETEETGFINDRYQLVFKKPQVEKPEDKIEELLPEDTILGLQYLKDSDEISLLNPDLMKLDFVELYSISGQKIKTFTDVPNKEKIFLRIERKLSSAVYIVKVYSGSRSYSKKIIITK</sequence>